<dbReference type="SMART" id="SM00456">
    <property type="entry name" value="WW"/>
    <property type="match status" value="2"/>
</dbReference>
<dbReference type="InterPro" id="IPR036020">
    <property type="entry name" value="WW_dom_sf"/>
</dbReference>
<dbReference type="PRINTS" id="PR00081">
    <property type="entry name" value="GDHRDH"/>
</dbReference>
<dbReference type="Pfam" id="PF00106">
    <property type="entry name" value="adh_short"/>
    <property type="match status" value="1"/>
</dbReference>
<evidence type="ECO:0000259" key="11">
    <source>
        <dbReference type="PROSITE" id="PS50020"/>
    </source>
</evidence>
<keyword evidence="13" id="KW-1185">Reference proteome</keyword>
<dbReference type="InterPro" id="IPR001202">
    <property type="entry name" value="WW_dom"/>
</dbReference>
<keyword evidence="6" id="KW-0053">Apoptosis</keyword>
<dbReference type="Pfam" id="PF00397">
    <property type="entry name" value="WW"/>
    <property type="match status" value="1"/>
</dbReference>
<dbReference type="EMBL" id="CAXLJM020000033">
    <property type="protein sequence ID" value="CAL8101603.1"/>
    <property type="molecule type" value="Genomic_DNA"/>
</dbReference>
<dbReference type="CDD" id="cd00201">
    <property type="entry name" value="WW"/>
    <property type="match status" value="1"/>
</dbReference>
<comment type="subcellular location">
    <subcellularLocation>
        <location evidence="2">Golgi apparatus</location>
    </subcellularLocation>
    <subcellularLocation>
        <location evidence="1">Lysosome</location>
    </subcellularLocation>
</comment>
<dbReference type="InterPro" id="IPR002347">
    <property type="entry name" value="SDR_fam"/>
</dbReference>
<dbReference type="Gene3D" id="2.20.70.10">
    <property type="match status" value="1"/>
</dbReference>
<dbReference type="PANTHER" id="PTHR24320">
    <property type="entry name" value="RETINOL DEHYDROGENASE"/>
    <property type="match status" value="1"/>
</dbReference>
<feature type="domain" description="WW" evidence="11">
    <location>
        <begin position="12"/>
        <end position="45"/>
    </location>
</feature>
<name>A0ABP1QGL4_9HEXA</name>
<keyword evidence="7" id="KW-0521">NADP</keyword>
<keyword evidence="8" id="KW-0560">Oxidoreductase</keyword>
<proteinExistence type="inferred from homology"/>
<gene>
    <name evidence="12" type="ORF">ODALV1_LOCUS10896</name>
</gene>
<comment type="similarity">
    <text evidence="3">Belongs to the short-chain dehydrogenases/reductases (SDR) family.</text>
</comment>
<comment type="caution">
    <text evidence="12">The sequence shown here is derived from an EMBL/GenBank/DDBJ whole genome shotgun (WGS) entry which is preliminary data.</text>
</comment>
<evidence type="ECO:0000313" key="13">
    <source>
        <dbReference type="Proteomes" id="UP001642540"/>
    </source>
</evidence>
<evidence type="ECO:0000256" key="6">
    <source>
        <dbReference type="ARBA" id="ARBA00022703"/>
    </source>
</evidence>
<dbReference type="SUPFAM" id="SSF51735">
    <property type="entry name" value="NAD(P)-binding Rossmann-fold domains"/>
    <property type="match status" value="1"/>
</dbReference>
<dbReference type="SUPFAM" id="SSF51045">
    <property type="entry name" value="WW domain"/>
    <property type="match status" value="1"/>
</dbReference>
<dbReference type="PANTHER" id="PTHR24320:SF282">
    <property type="entry name" value="WW DOMAIN-CONTAINING OXIDOREDUCTASE"/>
    <property type="match status" value="1"/>
</dbReference>
<evidence type="ECO:0000256" key="1">
    <source>
        <dbReference type="ARBA" id="ARBA00004371"/>
    </source>
</evidence>
<keyword evidence="9" id="KW-0333">Golgi apparatus</keyword>
<keyword evidence="5" id="KW-0879">Wnt signaling pathway</keyword>
<feature type="domain" description="WW" evidence="11">
    <location>
        <begin position="53"/>
        <end position="86"/>
    </location>
</feature>
<evidence type="ECO:0000256" key="7">
    <source>
        <dbReference type="ARBA" id="ARBA00022857"/>
    </source>
</evidence>
<reference evidence="12 13" key="1">
    <citation type="submission" date="2024-08" db="EMBL/GenBank/DDBJ databases">
        <authorList>
            <person name="Cucini C."/>
            <person name="Frati F."/>
        </authorList>
    </citation>
    <scope>NUCLEOTIDE SEQUENCE [LARGE SCALE GENOMIC DNA]</scope>
</reference>
<evidence type="ECO:0000313" key="12">
    <source>
        <dbReference type="EMBL" id="CAL8101603.1"/>
    </source>
</evidence>
<evidence type="ECO:0000256" key="2">
    <source>
        <dbReference type="ARBA" id="ARBA00004555"/>
    </source>
</evidence>
<evidence type="ECO:0000256" key="3">
    <source>
        <dbReference type="ARBA" id="ARBA00006484"/>
    </source>
</evidence>
<evidence type="ECO:0000256" key="9">
    <source>
        <dbReference type="ARBA" id="ARBA00023034"/>
    </source>
</evidence>
<organism evidence="12 13">
    <name type="scientific">Orchesella dallaii</name>
    <dbReference type="NCBI Taxonomy" id="48710"/>
    <lineage>
        <taxon>Eukaryota</taxon>
        <taxon>Metazoa</taxon>
        <taxon>Ecdysozoa</taxon>
        <taxon>Arthropoda</taxon>
        <taxon>Hexapoda</taxon>
        <taxon>Collembola</taxon>
        <taxon>Entomobryomorpha</taxon>
        <taxon>Entomobryoidea</taxon>
        <taxon>Orchesellidae</taxon>
        <taxon>Orchesellinae</taxon>
        <taxon>Orchesella</taxon>
    </lineage>
</organism>
<evidence type="ECO:0000256" key="4">
    <source>
        <dbReference type="ARBA" id="ARBA00016094"/>
    </source>
</evidence>
<keyword evidence="10" id="KW-0458">Lysosome</keyword>
<dbReference type="Proteomes" id="UP001642540">
    <property type="component" value="Unassembled WGS sequence"/>
</dbReference>
<accession>A0ABP1QGL4</accession>
<evidence type="ECO:0000256" key="5">
    <source>
        <dbReference type="ARBA" id="ARBA00022687"/>
    </source>
</evidence>
<evidence type="ECO:0000256" key="10">
    <source>
        <dbReference type="ARBA" id="ARBA00023228"/>
    </source>
</evidence>
<sequence length="433" mass="48029">MAAYLGDTDSEDELPPGWEERVHHDGRVYYADHSTHTTTWVHPKSGKRKVVPNDLPYGWKKEADESGVSVFFEEATGKRTYTDPRLAFARDAKESLYDFKQRFDASTQALAVLNGVDLTNKKALVTGANSGIGYETARSLALHGCEVIFACRSIDRAAEAMNKIKEEKPTAALEFVQLDLNSLQSVKNCANELMMKYQSLDIVICNAGIFGAPFGLTEDNYEQTFQINFLSHMYLVLLIKPLLVLTHSTRIIFIASESHRFSMLTKENLTEEYLSPTTAKNFTSFMAYNDAKLCNVIIASEINRRWAVHGITANSVHPGNMVSTGLSRNSFLYKAMFAAVRPFTKSLQQAAATTIWGATAHELNGVGGMYLNNCWLCVPVKKAEDPELAKIIWNMSVEFIERKAGPIPTLRRFGGSVDVEENDQVSGGIPASG</sequence>
<dbReference type="PROSITE" id="PS01159">
    <property type="entry name" value="WW_DOMAIN_1"/>
    <property type="match status" value="1"/>
</dbReference>
<dbReference type="Gene3D" id="3.40.50.720">
    <property type="entry name" value="NAD(P)-binding Rossmann-like Domain"/>
    <property type="match status" value="1"/>
</dbReference>
<protein>
    <recommendedName>
        <fullName evidence="4">WW domain-containing oxidoreductase</fullName>
    </recommendedName>
</protein>
<dbReference type="PROSITE" id="PS50020">
    <property type="entry name" value="WW_DOMAIN_2"/>
    <property type="match status" value="2"/>
</dbReference>
<dbReference type="InterPro" id="IPR036291">
    <property type="entry name" value="NAD(P)-bd_dom_sf"/>
</dbReference>
<evidence type="ECO:0000256" key="8">
    <source>
        <dbReference type="ARBA" id="ARBA00023002"/>
    </source>
</evidence>